<dbReference type="Pfam" id="PF01582">
    <property type="entry name" value="TIR"/>
    <property type="match status" value="1"/>
</dbReference>
<feature type="domain" description="TIR" evidence="2">
    <location>
        <begin position="11"/>
        <end position="174"/>
    </location>
</feature>
<dbReference type="PROSITE" id="PS50104">
    <property type="entry name" value="TIR"/>
    <property type="match status" value="1"/>
</dbReference>
<evidence type="ECO:0000256" key="1">
    <source>
        <dbReference type="ARBA" id="ARBA00023027"/>
    </source>
</evidence>
<proteinExistence type="predicted"/>
<protein>
    <recommendedName>
        <fullName evidence="2">TIR domain-containing protein</fullName>
    </recommendedName>
</protein>
<reference evidence="3" key="1">
    <citation type="journal article" date="2023" name="Plant Biotechnol. J.">
        <title>Chromosome-level wild Hevea brasiliensis genome provides new tools for genomic-assisted breeding and valuable loci to elevate rubber yield.</title>
        <authorList>
            <person name="Cheng H."/>
            <person name="Song X."/>
            <person name="Hu Y."/>
            <person name="Wu T."/>
            <person name="Yang Q."/>
            <person name="An Z."/>
            <person name="Feng S."/>
            <person name="Deng Z."/>
            <person name="Wu W."/>
            <person name="Zeng X."/>
            <person name="Tu M."/>
            <person name="Wang X."/>
            <person name="Huang H."/>
        </authorList>
    </citation>
    <scope>NUCLEOTIDE SEQUENCE</scope>
    <source>
        <strain evidence="3">MT/VB/25A 57/8</strain>
    </source>
</reference>
<dbReference type="Proteomes" id="UP001174677">
    <property type="component" value="Chromosome 14"/>
</dbReference>
<gene>
    <name evidence="3" type="ORF">P3X46_024526</name>
</gene>
<dbReference type="PANTHER" id="PTHR32009">
    <property type="entry name" value="TMV RESISTANCE PROTEIN N-LIKE"/>
    <property type="match status" value="1"/>
</dbReference>
<evidence type="ECO:0000259" key="2">
    <source>
        <dbReference type="PROSITE" id="PS50104"/>
    </source>
</evidence>
<keyword evidence="1" id="KW-0520">NAD</keyword>
<dbReference type="Gene3D" id="3.40.50.10140">
    <property type="entry name" value="Toll/interleukin-1 receptor homology (TIR) domain"/>
    <property type="match status" value="1"/>
</dbReference>
<organism evidence="3 4">
    <name type="scientific">Hevea brasiliensis</name>
    <name type="common">Para rubber tree</name>
    <name type="synonym">Siphonia brasiliensis</name>
    <dbReference type="NCBI Taxonomy" id="3981"/>
    <lineage>
        <taxon>Eukaryota</taxon>
        <taxon>Viridiplantae</taxon>
        <taxon>Streptophyta</taxon>
        <taxon>Embryophyta</taxon>
        <taxon>Tracheophyta</taxon>
        <taxon>Spermatophyta</taxon>
        <taxon>Magnoliopsida</taxon>
        <taxon>eudicotyledons</taxon>
        <taxon>Gunneridae</taxon>
        <taxon>Pentapetalae</taxon>
        <taxon>rosids</taxon>
        <taxon>fabids</taxon>
        <taxon>Malpighiales</taxon>
        <taxon>Euphorbiaceae</taxon>
        <taxon>Crotonoideae</taxon>
        <taxon>Micrandreae</taxon>
        <taxon>Hevea</taxon>
    </lineage>
</organism>
<dbReference type="InterPro" id="IPR035897">
    <property type="entry name" value="Toll_tir_struct_dom_sf"/>
</dbReference>
<dbReference type="EMBL" id="JARPOI010000014">
    <property type="protein sequence ID" value="KAJ9158990.1"/>
    <property type="molecule type" value="Genomic_DNA"/>
</dbReference>
<accession>A0ABQ9L4I3</accession>
<dbReference type="SMART" id="SM00255">
    <property type="entry name" value="TIR"/>
    <property type="match status" value="1"/>
</dbReference>
<evidence type="ECO:0000313" key="3">
    <source>
        <dbReference type="EMBL" id="KAJ9158990.1"/>
    </source>
</evidence>
<evidence type="ECO:0000313" key="4">
    <source>
        <dbReference type="Proteomes" id="UP001174677"/>
    </source>
</evidence>
<sequence length="175" mass="20137">MASSSSSAPPCKYDVFISFRGKDIRKRFLSHLFVALERKQINAFLDENLDKGEDISPALLKIIQESSLSIVIFSENYADSPWCLDELVKILECKETLGQMVRPVFYEVDPTDVQEPRGKFKEAFDIAKRGEQVKGSLQKVDKWKHALMEVSNLSGWDSRDKYVNYIFKLLFTVVF</sequence>
<keyword evidence="4" id="KW-1185">Reference proteome</keyword>
<dbReference type="PANTHER" id="PTHR32009:SF154">
    <property type="entry name" value="TIR DOMAIN-CONTAINING PROTEIN"/>
    <property type="match status" value="1"/>
</dbReference>
<dbReference type="SUPFAM" id="SSF52200">
    <property type="entry name" value="Toll/Interleukin receptor TIR domain"/>
    <property type="match status" value="1"/>
</dbReference>
<comment type="caution">
    <text evidence="3">The sequence shown here is derived from an EMBL/GenBank/DDBJ whole genome shotgun (WGS) entry which is preliminary data.</text>
</comment>
<name>A0ABQ9L4I3_HEVBR</name>
<dbReference type="InterPro" id="IPR000157">
    <property type="entry name" value="TIR_dom"/>
</dbReference>